<evidence type="ECO:0000256" key="2">
    <source>
        <dbReference type="ARBA" id="ARBA00022679"/>
    </source>
</evidence>
<gene>
    <name evidence="6" type="ORF">ANCDUO_13226</name>
</gene>
<dbReference type="GO" id="GO:0005737">
    <property type="term" value="C:cytoplasm"/>
    <property type="evidence" value="ECO:0007669"/>
    <property type="project" value="UniProtKB-ARBA"/>
</dbReference>
<dbReference type="EMBL" id="KN735503">
    <property type="protein sequence ID" value="KIH56594.1"/>
    <property type="molecule type" value="Genomic_DNA"/>
</dbReference>
<dbReference type="OrthoDB" id="414243at2759"/>
<evidence type="ECO:0000313" key="6">
    <source>
        <dbReference type="EMBL" id="KIH56594.1"/>
    </source>
</evidence>
<dbReference type="FunFam" id="1.20.1050.10:FF:000031">
    <property type="entry name" value="Glutathione S-Transferase"/>
    <property type="match status" value="1"/>
</dbReference>
<dbReference type="GO" id="GO:0004364">
    <property type="term" value="F:glutathione transferase activity"/>
    <property type="evidence" value="ECO:0007669"/>
    <property type="project" value="UniProtKB-EC"/>
</dbReference>
<organism evidence="6 7">
    <name type="scientific">Ancylostoma duodenale</name>
    <dbReference type="NCBI Taxonomy" id="51022"/>
    <lineage>
        <taxon>Eukaryota</taxon>
        <taxon>Metazoa</taxon>
        <taxon>Ecdysozoa</taxon>
        <taxon>Nematoda</taxon>
        <taxon>Chromadorea</taxon>
        <taxon>Rhabditida</taxon>
        <taxon>Rhabditina</taxon>
        <taxon>Rhabditomorpha</taxon>
        <taxon>Strongyloidea</taxon>
        <taxon>Ancylostomatidae</taxon>
        <taxon>Ancylostomatinae</taxon>
        <taxon>Ancylostoma</taxon>
    </lineage>
</organism>
<evidence type="ECO:0000256" key="3">
    <source>
        <dbReference type="ARBA" id="ARBA00038317"/>
    </source>
</evidence>
<evidence type="ECO:0000256" key="1">
    <source>
        <dbReference type="ARBA" id="ARBA00012452"/>
    </source>
</evidence>
<reference evidence="6 7" key="1">
    <citation type="submission" date="2013-12" db="EMBL/GenBank/DDBJ databases">
        <title>Draft genome of the parsitic nematode Ancylostoma duodenale.</title>
        <authorList>
            <person name="Mitreva M."/>
        </authorList>
    </citation>
    <scope>NUCLEOTIDE SEQUENCE [LARGE SCALE GENOMIC DNA]</scope>
    <source>
        <strain evidence="6 7">Zhejiang</strain>
    </source>
</reference>
<protein>
    <recommendedName>
        <fullName evidence="1">glutathione transferase</fullName>
        <ecNumber evidence="1">2.5.1.18</ecNumber>
    </recommendedName>
    <alternativeName>
        <fullName evidence="5">GST class-sigma</fullName>
    </alternativeName>
</protein>
<evidence type="ECO:0000256" key="4">
    <source>
        <dbReference type="ARBA" id="ARBA00047960"/>
    </source>
</evidence>
<name>A0A0C2GCJ0_9BILA</name>
<accession>A0A0C2GCJ0</accession>
<evidence type="ECO:0000313" key="7">
    <source>
        <dbReference type="Proteomes" id="UP000054047"/>
    </source>
</evidence>
<comment type="similarity">
    <text evidence="3">Belongs to the GST superfamily. Sigma family.</text>
</comment>
<comment type="catalytic activity">
    <reaction evidence="4">
        <text>RX + glutathione = an S-substituted glutathione + a halide anion + H(+)</text>
        <dbReference type="Rhea" id="RHEA:16437"/>
        <dbReference type="ChEBI" id="CHEBI:15378"/>
        <dbReference type="ChEBI" id="CHEBI:16042"/>
        <dbReference type="ChEBI" id="CHEBI:17792"/>
        <dbReference type="ChEBI" id="CHEBI:57925"/>
        <dbReference type="ChEBI" id="CHEBI:90779"/>
        <dbReference type="EC" id="2.5.1.18"/>
    </reaction>
</comment>
<dbReference type="AlphaFoldDB" id="A0A0C2GCJ0"/>
<keyword evidence="2" id="KW-0808">Transferase</keyword>
<dbReference type="Gene3D" id="1.20.1050.10">
    <property type="match status" value="1"/>
</dbReference>
<dbReference type="SUPFAM" id="SSF47616">
    <property type="entry name" value="GST C-terminal domain-like"/>
    <property type="match status" value="1"/>
</dbReference>
<evidence type="ECO:0000256" key="5">
    <source>
        <dbReference type="ARBA" id="ARBA00078118"/>
    </source>
</evidence>
<dbReference type="Proteomes" id="UP000054047">
    <property type="component" value="Unassembled WGS sequence"/>
</dbReference>
<keyword evidence="7" id="KW-1185">Reference proteome</keyword>
<proteinExistence type="inferred from homology"/>
<sequence length="150" mass="16883">MLKWILCMWVQWKMFRETNLKGFAGKSPFEEALVDSIVDQYKDFTVEVLPCLAVLLGFAEGNLEKLTEEVLLPAREKFFGFMTKFLKESNSGMGPKGTKTFSSAELVVVMRFCSETLQSPHSVAKNADKCSDEKTYRASIKTPGTSLFSD</sequence>
<dbReference type="EC" id="2.5.1.18" evidence="1"/>
<dbReference type="CDD" id="cd03192">
    <property type="entry name" value="GST_C_Sigma_like"/>
    <property type="match status" value="1"/>
</dbReference>
<dbReference type="InterPro" id="IPR036282">
    <property type="entry name" value="Glutathione-S-Trfase_C_sf"/>
</dbReference>